<keyword evidence="3" id="KW-0234">DNA repair</keyword>
<keyword evidence="6" id="KW-1185">Reference proteome</keyword>
<accession>W7TJD2</accession>
<dbReference type="AlphaFoldDB" id="W7TJD2"/>
<evidence type="ECO:0000256" key="3">
    <source>
        <dbReference type="ARBA" id="ARBA00023204"/>
    </source>
</evidence>
<dbReference type="Gene3D" id="3.40.470.10">
    <property type="entry name" value="Uracil-DNA glycosylase-like domain"/>
    <property type="match status" value="1"/>
</dbReference>
<evidence type="ECO:0000256" key="2">
    <source>
        <dbReference type="ARBA" id="ARBA00022801"/>
    </source>
</evidence>
<protein>
    <submittedName>
        <fullName evidence="5">Uracil-dna glycosylase superfamily</fullName>
    </submittedName>
</protein>
<evidence type="ECO:0000259" key="4">
    <source>
        <dbReference type="Pfam" id="PF03167"/>
    </source>
</evidence>
<organism evidence="5 6">
    <name type="scientific">Nannochloropsis gaditana</name>
    <dbReference type="NCBI Taxonomy" id="72520"/>
    <lineage>
        <taxon>Eukaryota</taxon>
        <taxon>Sar</taxon>
        <taxon>Stramenopiles</taxon>
        <taxon>Ochrophyta</taxon>
        <taxon>Eustigmatophyceae</taxon>
        <taxon>Eustigmatales</taxon>
        <taxon>Monodopsidaceae</taxon>
        <taxon>Nannochloropsis</taxon>
    </lineage>
</organism>
<dbReference type="GO" id="GO:0008263">
    <property type="term" value="F:pyrimidine-specific mismatch base pair DNA N-glycosylase activity"/>
    <property type="evidence" value="ECO:0007669"/>
    <property type="project" value="TreeGrafter"/>
</dbReference>
<proteinExistence type="predicted"/>
<gene>
    <name evidence="5" type="ORF">Naga_100010g24</name>
</gene>
<evidence type="ECO:0000313" key="5">
    <source>
        <dbReference type="EMBL" id="EWM27180.1"/>
    </source>
</evidence>
<sequence length="398" mass="44503">MRSVLQLHVHGRRWNSKRICKPRQNGRNDSVIHDARKSAEERCDRNRGDQLKKAKADHAGHCIKKLTGLCFGTVTSRPCQTTTEDKLPSGLCAAQRAATCLVTFHEVQPLQTRTGTPSMHFDRRSCILYCFCASLFFFTAVSADLWEVNYAFIMVGVARRKSQALTTTALAFRERRGLATISLHKSKTPAHENCGGLREKYGDPERPLRLVLVGHNPSAAAWRDGHYYSNPSNRMWSLLRNVKIIPEGYTAKDDDRCPSTCGIGFTDLGYGNPGTDSSNFKAPVLHAWRRSLYQRLLSHARRAGAPPKIVAFTGKRQFRELFFDSKAYKSISISYGLQSARPDGFPFNADETKLFVLTSSSGAAAMSNAAREMPYQELAELLKQIPWEVPPLKPPPVS</sequence>
<dbReference type="GO" id="GO:0004844">
    <property type="term" value="F:uracil DNA N-glycosylase activity"/>
    <property type="evidence" value="ECO:0007669"/>
    <property type="project" value="TreeGrafter"/>
</dbReference>
<dbReference type="SUPFAM" id="SSF52141">
    <property type="entry name" value="Uracil-DNA glycosylase-like"/>
    <property type="match status" value="1"/>
</dbReference>
<dbReference type="EMBL" id="AZIL01000517">
    <property type="protein sequence ID" value="EWM27180.1"/>
    <property type="molecule type" value="Genomic_DNA"/>
</dbReference>
<dbReference type="OrthoDB" id="205979at2759"/>
<comment type="caution">
    <text evidence="5">The sequence shown here is derived from an EMBL/GenBank/DDBJ whole genome shotgun (WGS) entry which is preliminary data.</text>
</comment>
<dbReference type="GO" id="GO:0006285">
    <property type="term" value="P:base-excision repair, AP site formation"/>
    <property type="evidence" value="ECO:0007669"/>
    <property type="project" value="InterPro"/>
</dbReference>
<dbReference type="InterPro" id="IPR015637">
    <property type="entry name" value="MUG/TDG"/>
</dbReference>
<dbReference type="InterPro" id="IPR005122">
    <property type="entry name" value="Uracil-DNA_glycosylase-like"/>
</dbReference>
<dbReference type="InterPro" id="IPR036895">
    <property type="entry name" value="Uracil-DNA_glycosylase-like_sf"/>
</dbReference>
<reference evidence="5 6" key="1">
    <citation type="journal article" date="2014" name="Mol. Plant">
        <title>Chromosome Scale Genome Assembly and Transcriptome Profiling of Nannochloropsis gaditana in Nitrogen Depletion.</title>
        <authorList>
            <person name="Corteggiani Carpinelli E."/>
            <person name="Telatin A."/>
            <person name="Vitulo N."/>
            <person name="Forcato C."/>
            <person name="D'Angelo M."/>
            <person name="Schiavon R."/>
            <person name="Vezzi A."/>
            <person name="Giacometti G.M."/>
            <person name="Morosinotto T."/>
            <person name="Valle G."/>
        </authorList>
    </citation>
    <scope>NUCLEOTIDE SEQUENCE [LARGE SCALE GENOMIC DNA]</scope>
    <source>
        <strain evidence="5 6">B-31</strain>
    </source>
</reference>
<keyword evidence="1" id="KW-0227">DNA damage</keyword>
<dbReference type="PANTHER" id="PTHR12159:SF9">
    <property type="entry name" value="G_T MISMATCH-SPECIFIC THYMINE DNA GLYCOSYLASE"/>
    <property type="match status" value="1"/>
</dbReference>
<dbReference type="CDD" id="cd10028">
    <property type="entry name" value="UDG-F2_TDG_MUG"/>
    <property type="match status" value="1"/>
</dbReference>
<evidence type="ECO:0000313" key="6">
    <source>
        <dbReference type="Proteomes" id="UP000019335"/>
    </source>
</evidence>
<dbReference type="Pfam" id="PF03167">
    <property type="entry name" value="UDG"/>
    <property type="match status" value="1"/>
</dbReference>
<name>W7TJD2_9STRA</name>
<dbReference type="PANTHER" id="PTHR12159">
    <property type="entry name" value="G/T AND G/U MISMATCH-SPECIFIC DNA GLYCOSYLASE"/>
    <property type="match status" value="1"/>
</dbReference>
<feature type="domain" description="Uracil-DNA glycosylase-like" evidence="4">
    <location>
        <begin position="207"/>
        <end position="380"/>
    </location>
</feature>
<evidence type="ECO:0000256" key="1">
    <source>
        <dbReference type="ARBA" id="ARBA00022763"/>
    </source>
</evidence>
<keyword evidence="2" id="KW-0378">Hydrolase</keyword>
<dbReference type="Proteomes" id="UP000019335">
    <property type="component" value="Chromosome 7"/>
</dbReference>